<accession>A0ABX0JXH7</accession>
<dbReference type="Gene3D" id="3.40.50.10610">
    <property type="entry name" value="ABC-type transport auxiliary lipoprotein component"/>
    <property type="match status" value="1"/>
</dbReference>
<keyword evidence="1" id="KW-0732">Signal</keyword>
<dbReference type="Pfam" id="PF03886">
    <property type="entry name" value="ABC_trans_aux"/>
    <property type="match status" value="1"/>
</dbReference>
<proteinExistence type="predicted"/>
<evidence type="ECO:0000256" key="1">
    <source>
        <dbReference type="SAM" id="SignalP"/>
    </source>
</evidence>
<gene>
    <name evidence="3" type="ORF">GOB81_02640</name>
</gene>
<dbReference type="InterPro" id="IPR005586">
    <property type="entry name" value="ABC_trans_aux"/>
</dbReference>
<evidence type="ECO:0000259" key="2">
    <source>
        <dbReference type="Pfam" id="PF03886"/>
    </source>
</evidence>
<dbReference type="RefSeq" id="WP_173568828.1">
    <property type="nucleotide sequence ID" value="NZ_WOSY01000002.1"/>
</dbReference>
<dbReference type="PROSITE" id="PS51257">
    <property type="entry name" value="PROKAR_LIPOPROTEIN"/>
    <property type="match status" value="1"/>
</dbReference>
<dbReference type="Proteomes" id="UP000631653">
    <property type="component" value="Unassembled WGS sequence"/>
</dbReference>
<evidence type="ECO:0000313" key="3">
    <source>
        <dbReference type="EMBL" id="NHN87529.1"/>
    </source>
</evidence>
<evidence type="ECO:0000313" key="4">
    <source>
        <dbReference type="Proteomes" id="UP000631653"/>
    </source>
</evidence>
<dbReference type="SUPFAM" id="SSF159594">
    <property type="entry name" value="XCC0632-like"/>
    <property type="match status" value="1"/>
</dbReference>
<protein>
    <recommendedName>
        <fullName evidence="2">ABC-type transport auxiliary lipoprotein component domain-containing protein</fullName>
    </recommendedName>
</protein>
<name>A0ABX0JXH7_9PROT</name>
<organism evidence="3 4">
    <name type="scientific">Acetobacter conturbans</name>
    <dbReference type="NCBI Taxonomy" id="1737472"/>
    <lineage>
        <taxon>Bacteria</taxon>
        <taxon>Pseudomonadati</taxon>
        <taxon>Pseudomonadota</taxon>
        <taxon>Alphaproteobacteria</taxon>
        <taxon>Acetobacterales</taxon>
        <taxon>Acetobacteraceae</taxon>
        <taxon>Acetobacter</taxon>
    </lineage>
</organism>
<feature type="domain" description="ABC-type transport auxiliary lipoprotein component" evidence="2">
    <location>
        <begin position="31"/>
        <end position="190"/>
    </location>
</feature>
<comment type="caution">
    <text evidence="3">The sequence shown here is derived from an EMBL/GenBank/DDBJ whole genome shotgun (WGS) entry which is preliminary data.</text>
</comment>
<sequence>MTSARKSSPALVLLLTALSLAGCASPPLRLYTLEGPATAGSAVTGPIAAGAPVVEVRRVSLPDYLDSQDIITRDGTSLSRSPNGRWAERLSNGMTDLISSRIGAARPDLFVTEQPFTANTSARLAITISRLDLPRSGQATMEASWAFIPSDEHEPEQLERGVFTASGPLTTDGDSVAITDNLVRQLSDRIIHSLPQGWHG</sequence>
<keyword evidence="4" id="KW-1185">Reference proteome</keyword>
<dbReference type="EMBL" id="WOSY01000002">
    <property type="protein sequence ID" value="NHN87529.1"/>
    <property type="molecule type" value="Genomic_DNA"/>
</dbReference>
<feature type="chain" id="PRO_5045539016" description="ABC-type transport auxiliary lipoprotein component domain-containing protein" evidence="1">
    <location>
        <begin position="22"/>
        <end position="200"/>
    </location>
</feature>
<reference evidence="3 4" key="1">
    <citation type="journal article" date="2020" name="Int. J. Syst. Evol. Microbiol.">
        <title>Novel acetic acid bacteria from cider fermentations: Acetobacter conturbans sp. nov. and Acetobacter fallax sp. nov.</title>
        <authorList>
            <person name="Sombolestani A.S."/>
            <person name="Cleenwerck I."/>
            <person name="Cnockaert M."/>
            <person name="Borremans W."/>
            <person name="Wieme A.D."/>
            <person name="De Vuyst L."/>
            <person name="Vandamme P."/>
        </authorList>
    </citation>
    <scope>NUCLEOTIDE SEQUENCE [LARGE SCALE GENOMIC DNA]</scope>
    <source>
        <strain evidence="3 4">LMG 1627</strain>
    </source>
</reference>
<feature type="signal peptide" evidence="1">
    <location>
        <begin position="1"/>
        <end position="21"/>
    </location>
</feature>